<evidence type="ECO:0000256" key="6">
    <source>
        <dbReference type="ARBA" id="ARBA00022989"/>
    </source>
</evidence>
<accession>A0A1V8MAZ7</accession>
<evidence type="ECO:0000256" key="2">
    <source>
        <dbReference type="ARBA" id="ARBA00022475"/>
    </source>
</evidence>
<dbReference type="InterPro" id="IPR013685">
    <property type="entry name" value="POTRA_FtsQ_type"/>
</dbReference>
<keyword evidence="12" id="KW-1185">Reference proteome</keyword>
<comment type="subunit">
    <text evidence="9">Part of a complex composed of FtsB, FtsL and FtsQ.</text>
</comment>
<comment type="function">
    <text evidence="9">Essential cell division protein. May link together the upstream cell division proteins, which are predominantly cytoplasmic, with the downstream cell division proteins, which are predominantly periplasmic. May control correct divisome assembly.</text>
</comment>
<dbReference type="PROSITE" id="PS51779">
    <property type="entry name" value="POTRA"/>
    <property type="match status" value="1"/>
</dbReference>
<comment type="caution">
    <text evidence="11">The sequence shown here is derived from an EMBL/GenBank/DDBJ whole genome shotgun (WGS) entry which is preliminary data.</text>
</comment>
<comment type="similarity">
    <text evidence="9">Belongs to the FtsQ/DivIB family. FtsQ subfamily.</text>
</comment>
<proteinExistence type="inferred from homology"/>
<dbReference type="STRING" id="1420851.AU255_04390"/>
<dbReference type="Proteomes" id="UP000191980">
    <property type="component" value="Unassembled WGS sequence"/>
</dbReference>
<dbReference type="PANTHER" id="PTHR35851">
    <property type="entry name" value="CELL DIVISION PROTEIN FTSQ"/>
    <property type="match status" value="1"/>
</dbReference>
<dbReference type="GO" id="GO:0090529">
    <property type="term" value="P:cell septum assembly"/>
    <property type="evidence" value="ECO:0007669"/>
    <property type="project" value="InterPro"/>
</dbReference>
<dbReference type="PANTHER" id="PTHR35851:SF1">
    <property type="entry name" value="CELL DIVISION PROTEIN FTSQ"/>
    <property type="match status" value="1"/>
</dbReference>
<comment type="subcellular location">
    <subcellularLocation>
        <location evidence="9">Cell inner membrane</location>
        <topology evidence="9">Single-pass type II membrane protein</topology>
    </subcellularLocation>
    <subcellularLocation>
        <location evidence="1">Membrane</location>
    </subcellularLocation>
    <text evidence="9">Localizes to the division septum.</text>
</comment>
<evidence type="ECO:0000256" key="1">
    <source>
        <dbReference type="ARBA" id="ARBA00004370"/>
    </source>
</evidence>
<evidence type="ECO:0000256" key="4">
    <source>
        <dbReference type="ARBA" id="ARBA00022618"/>
    </source>
</evidence>
<dbReference type="AlphaFoldDB" id="A0A1V8MAZ7"/>
<evidence type="ECO:0000313" key="12">
    <source>
        <dbReference type="Proteomes" id="UP000191980"/>
    </source>
</evidence>
<evidence type="ECO:0000256" key="8">
    <source>
        <dbReference type="ARBA" id="ARBA00023306"/>
    </source>
</evidence>
<evidence type="ECO:0000256" key="7">
    <source>
        <dbReference type="ARBA" id="ARBA00023136"/>
    </source>
</evidence>
<keyword evidence="4 9" id="KW-0132">Cell division</keyword>
<reference evidence="11 12" key="1">
    <citation type="submission" date="2015-12" db="EMBL/GenBank/DDBJ databases">
        <authorList>
            <person name="Shamseldin A."/>
            <person name="Moawad H."/>
            <person name="Abd El-Rahim W.M."/>
            <person name="Sadowsky M.J."/>
        </authorList>
    </citation>
    <scope>NUCLEOTIDE SEQUENCE [LARGE SCALE GENOMIC DNA]</scope>
    <source>
        <strain evidence="11 12">WF1</strain>
    </source>
</reference>
<organism evidence="11 12">
    <name type="scientific">Methyloprofundus sedimenti</name>
    <dbReference type="NCBI Taxonomy" id="1420851"/>
    <lineage>
        <taxon>Bacteria</taxon>
        <taxon>Pseudomonadati</taxon>
        <taxon>Pseudomonadota</taxon>
        <taxon>Gammaproteobacteria</taxon>
        <taxon>Methylococcales</taxon>
        <taxon>Methylococcaceae</taxon>
        <taxon>Methyloprofundus</taxon>
    </lineage>
</organism>
<keyword evidence="3 9" id="KW-0997">Cell inner membrane</keyword>
<keyword evidence="8 9" id="KW-0131">Cell cycle</keyword>
<dbReference type="EMBL" id="LPUF01000001">
    <property type="protein sequence ID" value="OQK18678.1"/>
    <property type="molecule type" value="Genomic_DNA"/>
</dbReference>
<name>A0A1V8MAZ7_9GAMM</name>
<dbReference type="InterPro" id="IPR005548">
    <property type="entry name" value="Cell_div_FtsQ/DivIB_C"/>
</dbReference>
<evidence type="ECO:0000256" key="9">
    <source>
        <dbReference type="HAMAP-Rule" id="MF_00911"/>
    </source>
</evidence>
<dbReference type="Pfam" id="PF08478">
    <property type="entry name" value="POTRA_1"/>
    <property type="match status" value="1"/>
</dbReference>
<sequence length="233" mass="27329">MQLKLAALLVIMLGIVFSWPLVEQVIAKTLPIRHVQVEGAFQYIDKQDIQMKINPLVQSGYFSVDLQVIQQAVMSLPWTESIQVQRIWPDRLKLRIYEQKPVIRWQAHSLLNEQGEVFRPLNIDRFQALPVLYAPNEQRHQLLEVMHGLSVSLMDQGLYLTEFRVNERQSWSLSMENGLEIQLGRLQPLEKFSQLMKALVVLGSELVNKMVYVDMRYPNGYAVRWRENEQINW</sequence>
<evidence type="ECO:0000256" key="5">
    <source>
        <dbReference type="ARBA" id="ARBA00022692"/>
    </source>
</evidence>
<gene>
    <name evidence="9" type="primary">ftsQ</name>
    <name evidence="11" type="ORF">AU255_04390</name>
</gene>
<dbReference type="HAMAP" id="MF_00911">
    <property type="entry name" value="FtsQ_subfam"/>
    <property type="match status" value="1"/>
</dbReference>
<evidence type="ECO:0000313" key="11">
    <source>
        <dbReference type="EMBL" id="OQK18678.1"/>
    </source>
</evidence>
<dbReference type="Gene3D" id="3.10.20.310">
    <property type="entry name" value="membrane protein fhac"/>
    <property type="match status" value="1"/>
</dbReference>
<protein>
    <recommendedName>
        <fullName evidence="9">Cell division protein FtsQ</fullName>
    </recommendedName>
</protein>
<keyword evidence="5 9" id="KW-0812">Transmembrane</keyword>
<keyword evidence="6 9" id="KW-1133">Transmembrane helix</keyword>
<feature type="domain" description="POTRA" evidence="10">
    <location>
        <begin position="30"/>
        <end position="99"/>
    </location>
</feature>
<dbReference type="InterPro" id="IPR026579">
    <property type="entry name" value="FtsQ"/>
</dbReference>
<dbReference type="GO" id="GO:0005886">
    <property type="term" value="C:plasma membrane"/>
    <property type="evidence" value="ECO:0007669"/>
    <property type="project" value="UniProtKB-SubCell"/>
</dbReference>
<dbReference type="Gene3D" id="3.40.50.11690">
    <property type="entry name" value="Cell division protein FtsQ/DivIB"/>
    <property type="match status" value="1"/>
</dbReference>
<dbReference type="GO" id="GO:0043093">
    <property type="term" value="P:FtsZ-dependent cytokinesis"/>
    <property type="evidence" value="ECO:0007669"/>
    <property type="project" value="UniProtKB-UniRule"/>
</dbReference>
<dbReference type="InterPro" id="IPR045335">
    <property type="entry name" value="FtsQ_C_sf"/>
</dbReference>
<dbReference type="Pfam" id="PF03799">
    <property type="entry name" value="FtsQ_DivIB_C"/>
    <property type="match status" value="1"/>
</dbReference>
<evidence type="ECO:0000259" key="10">
    <source>
        <dbReference type="PROSITE" id="PS51779"/>
    </source>
</evidence>
<keyword evidence="2 9" id="KW-1003">Cell membrane</keyword>
<keyword evidence="7 9" id="KW-0472">Membrane</keyword>
<dbReference type="GO" id="GO:0032153">
    <property type="term" value="C:cell division site"/>
    <property type="evidence" value="ECO:0007669"/>
    <property type="project" value="UniProtKB-UniRule"/>
</dbReference>
<evidence type="ECO:0000256" key="3">
    <source>
        <dbReference type="ARBA" id="ARBA00022519"/>
    </source>
</evidence>
<dbReference type="InterPro" id="IPR034746">
    <property type="entry name" value="POTRA"/>
</dbReference>